<accession>A0A2J8RDM8</accession>
<feature type="non-terminal residue" evidence="6">
    <location>
        <position position="89"/>
    </location>
</feature>
<reference evidence="6" key="1">
    <citation type="submission" date="2017-12" db="EMBL/GenBank/DDBJ databases">
        <title>High-resolution comparative analysis of great ape genomes.</title>
        <authorList>
            <person name="Pollen A."/>
            <person name="Hastie A."/>
            <person name="Hormozdiari F."/>
            <person name="Dougherty M."/>
            <person name="Liu R."/>
            <person name="Chaisson M."/>
            <person name="Hoppe E."/>
            <person name="Hill C."/>
            <person name="Pang A."/>
            <person name="Hillier L."/>
            <person name="Baker C."/>
            <person name="Armstrong J."/>
            <person name="Shendure J."/>
            <person name="Paten B."/>
            <person name="Wilson R."/>
            <person name="Chao H."/>
            <person name="Schneider V."/>
            <person name="Ventura M."/>
            <person name="Kronenberg Z."/>
            <person name="Murali S."/>
            <person name="Gordon D."/>
            <person name="Cantsilieris S."/>
            <person name="Munson K."/>
            <person name="Nelson B."/>
            <person name="Raja A."/>
            <person name="Underwood J."/>
            <person name="Diekhans M."/>
            <person name="Fiddes I."/>
            <person name="Haussler D."/>
            <person name="Eichler E."/>
        </authorList>
    </citation>
    <scope>NUCLEOTIDE SEQUENCE [LARGE SCALE GENOMIC DNA]</scope>
    <source>
        <strain evidence="6">Susie</strain>
    </source>
</reference>
<evidence type="ECO:0000256" key="4">
    <source>
        <dbReference type="SAM" id="MobiDB-lite"/>
    </source>
</evidence>
<dbReference type="EMBL" id="NDHI03003708">
    <property type="protein sequence ID" value="PNJ06616.1"/>
    <property type="molecule type" value="Genomic_DNA"/>
</dbReference>
<dbReference type="Pfam" id="PF18282">
    <property type="entry name" value="RAP80_UIM"/>
    <property type="match status" value="1"/>
</dbReference>
<evidence type="ECO:0000256" key="1">
    <source>
        <dbReference type="ARBA" id="ARBA00004123"/>
    </source>
</evidence>
<keyword evidence="2" id="KW-0677">Repeat</keyword>
<feature type="domain" description="RAP80 N-terminal" evidence="5">
    <location>
        <begin position="72"/>
        <end position="89"/>
    </location>
</feature>
<dbReference type="PANTHER" id="PTHR15932">
    <property type="entry name" value="UBIQUITIN INTERACTION MOTIF-CONTAINING PROTEIN 1"/>
    <property type="match status" value="1"/>
</dbReference>
<sequence length="89" mass="10337">MPRRKKKVKEVSESRNLEKEDVETTNSVTVKRKRRLEDAFIVISDSDGEEPKEENGLQKMKTKQSNRAKCLAKRKIAQMTEEEQFALAL</sequence>
<dbReference type="GO" id="GO:0006302">
    <property type="term" value="P:double-strand break repair"/>
    <property type="evidence" value="ECO:0007669"/>
    <property type="project" value="InterPro"/>
</dbReference>
<comment type="subcellular location">
    <subcellularLocation>
        <location evidence="1">Nucleus</location>
    </subcellularLocation>
</comment>
<feature type="region of interest" description="Disordered" evidence="4">
    <location>
        <begin position="1"/>
        <end position="24"/>
    </location>
</feature>
<gene>
    <name evidence="6" type="ORF">CR201_G0051598</name>
</gene>
<dbReference type="GO" id="GO:0070531">
    <property type="term" value="C:BRCA1-A complex"/>
    <property type="evidence" value="ECO:0007669"/>
    <property type="project" value="InterPro"/>
</dbReference>
<dbReference type="GO" id="GO:0045739">
    <property type="term" value="P:positive regulation of DNA repair"/>
    <property type="evidence" value="ECO:0007669"/>
    <property type="project" value="TreeGrafter"/>
</dbReference>
<dbReference type="GO" id="GO:0070530">
    <property type="term" value="F:K63-linked polyubiquitin modification-dependent protein binding"/>
    <property type="evidence" value="ECO:0007669"/>
    <property type="project" value="InterPro"/>
</dbReference>
<dbReference type="Gene3D" id="6.10.250.1800">
    <property type="match status" value="1"/>
</dbReference>
<evidence type="ECO:0000256" key="2">
    <source>
        <dbReference type="ARBA" id="ARBA00022737"/>
    </source>
</evidence>
<keyword evidence="3" id="KW-0539">Nucleus</keyword>
<dbReference type="AlphaFoldDB" id="A0A2J8RDM8"/>
<proteinExistence type="predicted"/>
<dbReference type="InterPro" id="IPR038868">
    <property type="entry name" value="RAP80"/>
</dbReference>
<comment type="caution">
    <text evidence="6">The sequence shown here is derived from an EMBL/GenBank/DDBJ whole genome shotgun (WGS) entry which is preliminary data.</text>
</comment>
<dbReference type="PANTHER" id="PTHR15932:SF2">
    <property type="entry name" value="BRCA1-A COMPLEX SUBUNIT RAP80"/>
    <property type="match status" value="1"/>
</dbReference>
<organism evidence="6">
    <name type="scientific">Pongo abelii</name>
    <name type="common">Sumatran orangutan</name>
    <name type="synonym">Pongo pygmaeus abelii</name>
    <dbReference type="NCBI Taxonomy" id="9601"/>
    <lineage>
        <taxon>Eukaryota</taxon>
        <taxon>Metazoa</taxon>
        <taxon>Chordata</taxon>
        <taxon>Craniata</taxon>
        <taxon>Vertebrata</taxon>
        <taxon>Euteleostomi</taxon>
        <taxon>Mammalia</taxon>
        <taxon>Eutheria</taxon>
        <taxon>Euarchontoglires</taxon>
        <taxon>Primates</taxon>
        <taxon>Haplorrhini</taxon>
        <taxon>Catarrhini</taxon>
        <taxon>Hominidae</taxon>
        <taxon>Pongo</taxon>
    </lineage>
</organism>
<evidence type="ECO:0000313" key="6">
    <source>
        <dbReference type="EMBL" id="PNJ06616.1"/>
    </source>
</evidence>
<evidence type="ECO:0000256" key="3">
    <source>
        <dbReference type="ARBA" id="ARBA00023242"/>
    </source>
</evidence>
<feature type="compositionally biased region" description="Basic and acidic residues" evidence="4">
    <location>
        <begin position="9"/>
        <end position="19"/>
    </location>
</feature>
<evidence type="ECO:0000259" key="5">
    <source>
        <dbReference type="Pfam" id="PF18282"/>
    </source>
</evidence>
<protein>
    <submittedName>
        <fullName evidence="6">UIMC1 isoform 14</fullName>
    </submittedName>
</protein>
<name>A0A2J8RDM8_PONAB</name>
<dbReference type="InterPro" id="IPR040714">
    <property type="entry name" value="RAP80_UIM"/>
</dbReference>
<dbReference type="GO" id="GO:0042393">
    <property type="term" value="F:histone binding"/>
    <property type="evidence" value="ECO:0007669"/>
    <property type="project" value="TreeGrafter"/>
</dbReference>